<keyword evidence="1 2" id="KW-0238">DNA-binding</keyword>
<evidence type="ECO:0000313" key="5">
    <source>
        <dbReference type="EMBL" id="GLI24077.1"/>
    </source>
</evidence>
<protein>
    <submittedName>
        <fullName evidence="6">AcrR family transcriptional regulator</fullName>
    </submittedName>
    <submittedName>
        <fullName evidence="5">TetR family transcriptional regulator</fullName>
    </submittedName>
</protein>
<dbReference type="GeneID" id="95764530"/>
<evidence type="ECO:0000256" key="1">
    <source>
        <dbReference type="ARBA" id="ARBA00023125"/>
    </source>
</evidence>
<evidence type="ECO:0000256" key="2">
    <source>
        <dbReference type="PROSITE-ProRule" id="PRU00335"/>
    </source>
</evidence>
<dbReference type="GO" id="GO:0003700">
    <property type="term" value="F:DNA-binding transcription factor activity"/>
    <property type="evidence" value="ECO:0007669"/>
    <property type="project" value="TreeGrafter"/>
</dbReference>
<evidence type="ECO:0000313" key="7">
    <source>
        <dbReference type="Proteomes" id="UP001144397"/>
    </source>
</evidence>
<dbReference type="GO" id="GO:0000976">
    <property type="term" value="F:transcription cis-regulatory region binding"/>
    <property type="evidence" value="ECO:0007669"/>
    <property type="project" value="TreeGrafter"/>
</dbReference>
<dbReference type="EMBL" id="BSDO01000006">
    <property type="protein sequence ID" value="GLI24077.1"/>
    <property type="molecule type" value="Genomic_DNA"/>
</dbReference>
<sequence>MQKPPNARVQDKRAQEKRAHDARGQDRRAQDGRAQDIRAKDTRANIVQAASKLFYGEGIGRVSMDAVAEKAGVTKRTLYYHFDSKDDLVAAYLDARDQPNLTQMAGWFAAAEGGVDEKVAAIFTALAKSARHPKWKGCGFLRTTAELAALPGHPAVKIGARHKAAFATWLAGELEGAGFASPSALARQILLLLDGAFSASLVHRDASWFEEAGAAARALVRAHPRQESASAVS</sequence>
<dbReference type="SUPFAM" id="SSF48498">
    <property type="entry name" value="Tetracyclin repressor-like, C-terminal domain"/>
    <property type="match status" value="1"/>
</dbReference>
<gene>
    <name evidence="6" type="ORF">GGQ86_003864</name>
    <name evidence="5" type="ORF">XFLAVUS301_37510</name>
</gene>
<name>A0A9W6FN34_XANFL</name>
<reference evidence="6 8" key="2">
    <citation type="submission" date="2023-07" db="EMBL/GenBank/DDBJ databases">
        <title>Genomic Encyclopedia of Type Strains, Phase IV (KMG-IV): sequencing the most valuable type-strain genomes for metagenomic binning, comparative biology and taxonomic classification.</title>
        <authorList>
            <person name="Goeker M."/>
        </authorList>
    </citation>
    <scope>NUCLEOTIDE SEQUENCE [LARGE SCALE GENOMIC DNA]</scope>
    <source>
        <strain evidence="6 8">DSM 338</strain>
    </source>
</reference>
<accession>A0A9W6FN34</accession>
<feature type="compositionally biased region" description="Basic and acidic residues" evidence="3">
    <location>
        <begin position="9"/>
        <end position="39"/>
    </location>
</feature>
<dbReference type="PANTHER" id="PTHR30055:SF200">
    <property type="entry name" value="HTH-TYPE TRANSCRIPTIONAL REPRESSOR BDCR"/>
    <property type="match status" value="1"/>
</dbReference>
<dbReference type="PRINTS" id="PR00455">
    <property type="entry name" value="HTHTETR"/>
</dbReference>
<comment type="caution">
    <text evidence="5">The sequence shown here is derived from an EMBL/GenBank/DDBJ whole genome shotgun (WGS) entry which is preliminary data.</text>
</comment>
<feature type="domain" description="HTH tetR-type" evidence="4">
    <location>
        <begin position="40"/>
        <end position="100"/>
    </location>
</feature>
<dbReference type="InterPro" id="IPR009057">
    <property type="entry name" value="Homeodomain-like_sf"/>
</dbReference>
<feature type="DNA-binding region" description="H-T-H motif" evidence="2">
    <location>
        <begin position="63"/>
        <end position="82"/>
    </location>
</feature>
<dbReference type="Proteomes" id="UP001144397">
    <property type="component" value="Unassembled WGS sequence"/>
</dbReference>
<dbReference type="Gene3D" id="1.10.357.10">
    <property type="entry name" value="Tetracycline Repressor, domain 2"/>
    <property type="match status" value="1"/>
</dbReference>
<evidence type="ECO:0000313" key="8">
    <source>
        <dbReference type="Proteomes" id="UP001245370"/>
    </source>
</evidence>
<proteinExistence type="predicted"/>
<evidence type="ECO:0000256" key="3">
    <source>
        <dbReference type="SAM" id="MobiDB-lite"/>
    </source>
</evidence>
<dbReference type="InterPro" id="IPR036271">
    <property type="entry name" value="Tet_transcr_reg_TetR-rel_C_sf"/>
</dbReference>
<dbReference type="AlphaFoldDB" id="A0A9W6FN34"/>
<dbReference type="InterPro" id="IPR050109">
    <property type="entry name" value="HTH-type_TetR-like_transc_reg"/>
</dbReference>
<feature type="region of interest" description="Disordered" evidence="3">
    <location>
        <begin position="1"/>
        <end position="39"/>
    </location>
</feature>
<keyword evidence="8" id="KW-1185">Reference proteome</keyword>
<dbReference type="RefSeq" id="WP_281808900.1">
    <property type="nucleotide sequence ID" value="NZ_BSDO01000006.1"/>
</dbReference>
<dbReference type="EMBL" id="JAVDPY010000007">
    <property type="protein sequence ID" value="MDR6335369.1"/>
    <property type="molecule type" value="Genomic_DNA"/>
</dbReference>
<dbReference type="PROSITE" id="PS50977">
    <property type="entry name" value="HTH_TETR_2"/>
    <property type="match status" value="1"/>
</dbReference>
<organism evidence="5 7">
    <name type="scientific">Xanthobacter flavus</name>
    <dbReference type="NCBI Taxonomy" id="281"/>
    <lineage>
        <taxon>Bacteria</taxon>
        <taxon>Pseudomonadati</taxon>
        <taxon>Pseudomonadota</taxon>
        <taxon>Alphaproteobacteria</taxon>
        <taxon>Hyphomicrobiales</taxon>
        <taxon>Xanthobacteraceae</taxon>
        <taxon>Xanthobacter</taxon>
    </lineage>
</organism>
<evidence type="ECO:0000259" key="4">
    <source>
        <dbReference type="PROSITE" id="PS50977"/>
    </source>
</evidence>
<dbReference type="SUPFAM" id="SSF46689">
    <property type="entry name" value="Homeodomain-like"/>
    <property type="match status" value="1"/>
</dbReference>
<dbReference type="Pfam" id="PF00440">
    <property type="entry name" value="TetR_N"/>
    <property type="match status" value="1"/>
</dbReference>
<dbReference type="PANTHER" id="PTHR30055">
    <property type="entry name" value="HTH-TYPE TRANSCRIPTIONAL REGULATOR RUTR"/>
    <property type="match status" value="1"/>
</dbReference>
<dbReference type="Proteomes" id="UP001245370">
    <property type="component" value="Unassembled WGS sequence"/>
</dbReference>
<reference evidence="5" key="1">
    <citation type="submission" date="2022-12" db="EMBL/GenBank/DDBJ databases">
        <title>Reference genome sequencing for broad-spectrum identification of bacterial and archaeal isolates by mass spectrometry.</title>
        <authorList>
            <person name="Sekiguchi Y."/>
            <person name="Tourlousse D.M."/>
        </authorList>
    </citation>
    <scope>NUCLEOTIDE SEQUENCE</scope>
    <source>
        <strain evidence="5">301</strain>
    </source>
</reference>
<evidence type="ECO:0000313" key="6">
    <source>
        <dbReference type="EMBL" id="MDR6335369.1"/>
    </source>
</evidence>
<dbReference type="InterPro" id="IPR001647">
    <property type="entry name" value="HTH_TetR"/>
</dbReference>
<dbReference type="PROSITE" id="PS01081">
    <property type="entry name" value="HTH_TETR_1"/>
    <property type="match status" value="1"/>
</dbReference>
<dbReference type="InterPro" id="IPR023772">
    <property type="entry name" value="DNA-bd_HTH_TetR-type_CS"/>
</dbReference>